<keyword evidence="3" id="KW-1185">Reference proteome</keyword>
<proteinExistence type="predicted"/>
<evidence type="ECO:0000313" key="2">
    <source>
        <dbReference type="EMBL" id="GMH85286.1"/>
    </source>
</evidence>
<dbReference type="Proteomes" id="UP001165160">
    <property type="component" value="Unassembled WGS sequence"/>
</dbReference>
<dbReference type="EMBL" id="BRXX01000047">
    <property type="protein sequence ID" value="GMH85286.1"/>
    <property type="molecule type" value="Genomic_DNA"/>
</dbReference>
<dbReference type="AlphaFoldDB" id="A0A9W7B6W3"/>
<feature type="region of interest" description="Disordered" evidence="1">
    <location>
        <begin position="153"/>
        <end position="213"/>
    </location>
</feature>
<name>A0A9W7B6W3_9STRA</name>
<organism evidence="2 3">
    <name type="scientific">Triparma verrucosa</name>
    <dbReference type="NCBI Taxonomy" id="1606542"/>
    <lineage>
        <taxon>Eukaryota</taxon>
        <taxon>Sar</taxon>
        <taxon>Stramenopiles</taxon>
        <taxon>Ochrophyta</taxon>
        <taxon>Bolidophyceae</taxon>
        <taxon>Parmales</taxon>
        <taxon>Triparmaceae</taxon>
        <taxon>Triparma</taxon>
    </lineage>
</organism>
<evidence type="ECO:0000313" key="3">
    <source>
        <dbReference type="Proteomes" id="UP001165160"/>
    </source>
</evidence>
<comment type="caution">
    <text evidence="2">The sequence shown here is derived from an EMBL/GenBank/DDBJ whole genome shotgun (WGS) entry which is preliminary data.</text>
</comment>
<reference evidence="3" key="1">
    <citation type="journal article" date="2023" name="Commun. Biol.">
        <title>Genome analysis of Parmales, the sister group of diatoms, reveals the evolutionary specialization of diatoms from phago-mixotrophs to photoautotrophs.</title>
        <authorList>
            <person name="Ban H."/>
            <person name="Sato S."/>
            <person name="Yoshikawa S."/>
            <person name="Yamada K."/>
            <person name="Nakamura Y."/>
            <person name="Ichinomiya M."/>
            <person name="Sato N."/>
            <person name="Blanc-Mathieu R."/>
            <person name="Endo H."/>
            <person name="Kuwata A."/>
            <person name="Ogata H."/>
        </authorList>
    </citation>
    <scope>NUCLEOTIDE SEQUENCE [LARGE SCALE GENOMIC DNA]</scope>
    <source>
        <strain evidence="3">NIES 3699</strain>
    </source>
</reference>
<protein>
    <submittedName>
        <fullName evidence="2">Uncharacterized protein</fullName>
    </submittedName>
</protein>
<evidence type="ECO:0000256" key="1">
    <source>
        <dbReference type="SAM" id="MobiDB-lite"/>
    </source>
</evidence>
<gene>
    <name evidence="2" type="ORF">TrVE_jg7796</name>
</gene>
<sequence>MYGGDQYIRSAAVAKKNTGSSKQQNPQSEAIQRCIERWGNDMNLCKKKYKPFEISSEEMENGRKYVRVQRLYGCAYHSNIRRSLIKKHGLRKGWYDFGSWSREKAYVRAKEYVGRERRGEVTGGEGMERFVCKGGMCALKRGGRDDVLEEIESDDEYEETNNASDSDSDSDSSSAKPPPPKKSHKRKEPSPSPQPLPKKSYKKKIPDATPKKSHKKVIITSYNEYLSLYGAGRHVSIVGPEWQAYKAKHADKVPDFAPKRSPGIITNYNEYVALYGAGRHASIVGPEWQAYKAKHADMVPDFAPKKSHKKVVITTYNGYVALKGAGRHASIVGPEWQAYKAKHPEKFPDAASNKSHKKKV</sequence>
<accession>A0A9W7B6W3</accession>